<organism evidence="4 5">
    <name type="scientific">Candida glabrata</name>
    <name type="common">Yeast</name>
    <name type="synonym">Torulopsis glabrata</name>
    <dbReference type="NCBI Taxonomy" id="5478"/>
    <lineage>
        <taxon>Eukaryota</taxon>
        <taxon>Fungi</taxon>
        <taxon>Dikarya</taxon>
        <taxon>Ascomycota</taxon>
        <taxon>Saccharomycotina</taxon>
        <taxon>Saccharomycetes</taxon>
        <taxon>Saccharomycetales</taxon>
        <taxon>Saccharomycetaceae</taxon>
        <taxon>Nakaseomyces</taxon>
    </lineage>
</organism>
<evidence type="ECO:0000256" key="2">
    <source>
        <dbReference type="ARBA" id="ARBA00022694"/>
    </source>
</evidence>
<dbReference type="Pfam" id="PF12328">
    <property type="entry name" value="Rpp20"/>
    <property type="match status" value="1"/>
</dbReference>
<dbReference type="GO" id="GO:0000171">
    <property type="term" value="F:ribonuclease MRP activity"/>
    <property type="evidence" value="ECO:0007669"/>
    <property type="project" value="EnsemblFungi"/>
</dbReference>
<dbReference type="GO" id="GO:0003723">
    <property type="term" value="F:RNA binding"/>
    <property type="evidence" value="ECO:0007669"/>
    <property type="project" value="EnsemblFungi"/>
</dbReference>
<keyword evidence="2" id="KW-0819">tRNA processing</keyword>
<dbReference type="Proteomes" id="UP000054886">
    <property type="component" value="Unassembled WGS sequence"/>
</dbReference>
<dbReference type="InterPro" id="IPR014612">
    <property type="entry name" value="Pop7/Rpp20"/>
</dbReference>
<dbReference type="VEuPathDB" id="FungiDB:GVI51_M05995"/>
<name>A0A0W0D3R3_CANGB</name>
<dbReference type="GO" id="GO:0004526">
    <property type="term" value="F:ribonuclease P activity"/>
    <property type="evidence" value="ECO:0007669"/>
    <property type="project" value="EnsemblFungi"/>
</dbReference>
<dbReference type="AlphaFoldDB" id="A0A0W0D3R3"/>
<sequence length="122" mass="13856">MAEKLVRKLPTVKTMSHKKIKSTMYVKSGTPFKSATKRIDKLLNQCQRYVTVLGMGHSVTKTLAIATTYQEKLHKVQVMTKTIEVLDEVVEDTESIDDSDSDIETKLKKRLLSGVEVRIFKV</sequence>
<dbReference type="PANTHER" id="PTHR28256">
    <property type="entry name" value="RIBONUCLEASES P/MRP PROTEIN SUBUNIT POP7"/>
    <property type="match status" value="1"/>
</dbReference>
<dbReference type="GO" id="GO:0005697">
    <property type="term" value="C:telomerase holoenzyme complex"/>
    <property type="evidence" value="ECO:0007669"/>
    <property type="project" value="EnsemblFungi"/>
</dbReference>
<dbReference type="EMBL" id="LLZZ01000117">
    <property type="protein sequence ID" value="KTB04159.1"/>
    <property type="molecule type" value="Genomic_DNA"/>
</dbReference>
<dbReference type="GO" id="GO:0005655">
    <property type="term" value="C:nucleolar ribonuclease P complex"/>
    <property type="evidence" value="ECO:0007669"/>
    <property type="project" value="EnsemblFungi"/>
</dbReference>
<dbReference type="GO" id="GO:0034965">
    <property type="term" value="P:intronic box C/D snoRNA processing"/>
    <property type="evidence" value="ECO:0007669"/>
    <property type="project" value="EnsemblFungi"/>
</dbReference>
<dbReference type="VEuPathDB" id="FungiDB:B1J91_M06039g"/>
<dbReference type="SUPFAM" id="SSF82704">
    <property type="entry name" value="AlbA-like"/>
    <property type="match status" value="1"/>
</dbReference>
<dbReference type="PANTHER" id="PTHR28256:SF1">
    <property type="entry name" value="RIBONUCLEASES P_MRP PROTEIN SUBUNIT POP7"/>
    <property type="match status" value="1"/>
</dbReference>
<proteinExistence type="predicted"/>
<dbReference type="InterPro" id="IPR036882">
    <property type="entry name" value="Alba-like_dom_sf"/>
</dbReference>
<comment type="subcellular location">
    <subcellularLocation>
        <location evidence="1">Nucleus</location>
    </subcellularLocation>
</comment>
<gene>
    <name evidence="4" type="ORF">AO440_004114</name>
</gene>
<dbReference type="VEuPathDB" id="FungiDB:GW608_M05995"/>
<dbReference type="Gene3D" id="3.30.110.20">
    <property type="entry name" value="Alba-like domain"/>
    <property type="match status" value="1"/>
</dbReference>
<accession>A0A0W0D3R3</accession>
<evidence type="ECO:0000313" key="5">
    <source>
        <dbReference type="Proteomes" id="UP000054886"/>
    </source>
</evidence>
<dbReference type="GO" id="GO:0000172">
    <property type="term" value="C:ribonuclease MRP complex"/>
    <property type="evidence" value="ECO:0007669"/>
    <property type="project" value="EnsemblFungi"/>
</dbReference>
<protein>
    <submittedName>
        <fullName evidence="4">Ribonucleases P/MRP protein subunit POP7</fullName>
    </submittedName>
</protein>
<comment type="caution">
    <text evidence="4">The sequence shown here is derived from an EMBL/GenBank/DDBJ whole genome shotgun (WGS) entry which is preliminary data.</text>
</comment>
<evidence type="ECO:0000256" key="3">
    <source>
        <dbReference type="ARBA" id="ARBA00023242"/>
    </source>
</evidence>
<reference evidence="4 5" key="1">
    <citation type="submission" date="2015-10" db="EMBL/GenBank/DDBJ databases">
        <title>Draft genomes sequences of Candida glabrata isolates 1A, 1B, 2A, 2B, 3A and 3B.</title>
        <authorList>
            <person name="Haavelsrud O.E."/>
            <person name="Gaustad P."/>
        </authorList>
    </citation>
    <scope>NUCLEOTIDE SEQUENCE [LARGE SCALE GENOMIC DNA]</scope>
    <source>
        <strain evidence="4">910700640</strain>
    </source>
</reference>
<keyword evidence="3" id="KW-0539">Nucleus</keyword>
<dbReference type="VEuPathDB" id="FungiDB:GWK60_M05995"/>
<dbReference type="VEuPathDB" id="FungiDB:CAGL0M06039g"/>
<dbReference type="GO" id="GO:0000460">
    <property type="term" value="P:maturation of 5.8S rRNA"/>
    <property type="evidence" value="ECO:0007669"/>
    <property type="project" value="EnsemblFungi"/>
</dbReference>
<dbReference type="OrthoDB" id="5416589at2759"/>
<dbReference type="InterPro" id="IPR020241">
    <property type="entry name" value="RNase_P/MRP_Pop7_fungi"/>
</dbReference>
<evidence type="ECO:0000313" key="4">
    <source>
        <dbReference type="EMBL" id="KTB04159.1"/>
    </source>
</evidence>
<dbReference type="OMA" id="GQADIDM"/>
<dbReference type="GO" id="GO:0001682">
    <property type="term" value="P:tRNA 5'-leader removal"/>
    <property type="evidence" value="ECO:0007669"/>
    <property type="project" value="EnsemblFungi"/>
</dbReference>
<dbReference type="PhylomeDB" id="A0A0W0D3R3"/>
<dbReference type="GO" id="GO:0000294">
    <property type="term" value="P:nuclear-transcribed mRNA catabolic process, RNase MRP-dependent"/>
    <property type="evidence" value="ECO:0007669"/>
    <property type="project" value="EnsemblFungi"/>
</dbReference>
<evidence type="ECO:0000256" key="1">
    <source>
        <dbReference type="ARBA" id="ARBA00004123"/>
    </source>
</evidence>